<organism evidence="3 4">
    <name type="scientific">Aspergillus parasiticus</name>
    <dbReference type="NCBI Taxonomy" id="5067"/>
    <lineage>
        <taxon>Eukaryota</taxon>
        <taxon>Fungi</taxon>
        <taxon>Dikarya</taxon>
        <taxon>Ascomycota</taxon>
        <taxon>Pezizomycotina</taxon>
        <taxon>Eurotiomycetes</taxon>
        <taxon>Eurotiomycetidae</taxon>
        <taxon>Eurotiales</taxon>
        <taxon>Aspergillaceae</taxon>
        <taxon>Aspergillus</taxon>
        <taxon>Aspergillus subgen. Circumdati</taxon>
    </lineage>
</organism>
<feature type="transmembrane region" description="Helical" evidence="2">
    <location>
        <begin position="101"/>
        <end position="122"/>
    </location>
</feature>
<sequence>MFSHAQRISEEKYNTRSKGVRMIMIDILPLKIATGQNQWGQRVDGSSIKQAEWESERDEVNNGQVAPVTSRPKRESGRTGLFFCQSFPACLPRGSTKTNTLYSFLFIPWVLSYSHLISLITWDDLI</sequence>
<gene>
    <name evidence="3" type="ORF">BDV34DRAFT_118900</name>
</gene>
<accession>A0A5N6DIF6</accession>
<feature type="region of interest" description="Disordered" evidence="1">
    <location>
        <begin position="52"/>
        <end position="76"/>
    </location>
</feature>
<dbReference type="VEuPathDB" id="FungiDB:BDV34DRAFT_118900"/>
<keyword evidence="2" id="KW-1133">Transmembrane helix</keyword>
<keyword evidence="2" id="KW-0472">Membrane</keyword>
<evidence type="ECO:0000256" key="2">
    <source>
        <dbReference type="SAM" id="Phobius"/>
    </source>
</evidence>
<reference evidence="3 4" key="1">
    <citation type="submission" date="2019-04" db="EMBL/GenBank/DDBJ databases">
        <title>Fungal friends and foes A comparative genomics study of 23 Aspergillus species from section Flavi.</title>
        <authorList>
            <consortium name="DOE Joint Genome Institute"/>
            <person name="Kjaerbolling I."/>
            <person name="Vesth T.C."/>
            <person name="Frisvad J.C."/>
            <person name="Nybo J.L."/>
            <person name="Theobald S."/>
            <person name="Kildgaard S."/>
            <person name="Petersen T.I."/>
            <person name="Kuo A."/>
            <person name="Sato A."/>
            <person name="Lyhne E.K."/>
            <person name="Kogle M.E."/>
            <person name="Wiebenga A."/>
            <person name="Kun R.S."/>
            <person name="Lubbers R.J."/>
            <person name="Makela M.R."/>
            <person name="Barry K."/>
            <person name="Chovatia M."/>
            <person name="Clum A."/>
            <person name="Daum C."/>
            <person name="Haridas S."/>
            <person name="He G."/>
            <person name="LaButti K."/>
            <person name="Lipzen A."/>
            <person name="Mondo S."/>
            <person name="Pangilinan J."/>
            <person name="Riley R."/>
            <person name="Salamov A."/>
            <person name="Simmons B.A."/>
            <person name="Magnuson J.K."/>
            <person name="Henrissat B."/>
            <person name="Mortensen U.H."/>
            <person name="Larsen T.O."/>
            <person name="De vries R.P."/>
            <person name="Grigoriev I.V."/>
            <person name="Machida M."/>
            <person name="Baker S.E."/>
            <person name="Andersen M.R."/>
        </authorList>
    </citation>
    <scope>NUCLEOTIDE SEQUENCE [LARGE SCALE GENOMIC DNA]</scope>
    <source>
        <strain evidence="3 4">CBS 117618</strain>
    </source>
</reference>
<evidence type="ECO:0000313" key="3">
    <source>
        <dbReference type="EMBL" id="KAB8204303.1"/>
    </source>
</evidence>
<name>A0A5N6DIF6_ASPPA</name>
<keyword evidence="4" id="KW-1185">Reference proteome</keyword>
<proteinExistence type="predicted"/>
<evidence type="ECO:0000313" key="4">
    <source>
        <dbReference type="Proteomes" id="UP000326532"/>
    </source>
</evidence>
<protein>
    <submittedName>
        <fullName evidence="3">Uncharacterized protein</fullName>
    </submittedName>
</protein>
<evidence type="ECO:0000256" key="1">
    <source>
        <dbReference type="SAM" id="MobiDB-lite"/>
    </source>
</evidence>
<keyword evidence="2" id="KW-0812">Transmembrane</keyword>
<dbReference type="AlphaFoldDB" id="A0A5N6DIF6"/>
<dbReference type="EMBL" id="ML734981">
    <property type="protein sequence ID" value="KAB8204303.1"/>
    <property type="molecule type" value="Genomic_DNA"/>
</dbReference>
<dbReference type="Proteomes" id="UP000326532">
    <property type="component" value="Unassembled WGS sequence"/>
</dbReference>